<name>A0A840WET7_9ACTN</name>
<proteinExistence type="inferred from homology"/>
<protein>
    <submittedName>
        <fullName evidence="5">HSP20 family molecular chaperone IbpA</fullName>
    </submittedName>
</protein>
<dbReference type="Proteomes" id="UP000579647">
    <property type="component" value="Unassembled WGS sequence"/>
</dbReference>
<keyword evidence="1" id="KW-0346">Stress response</keyword>
<dbReference type="PANTHER" id="PTHR46733:SF4">
    <property type="entry name" value="HEAT SHOCK PROTEIN 21, CHLOROPLASTIC"/>
    <property type="match status" value="1"/>
</dbReference>
<dbReference type="PANTHER" id="PTHR46733">
    <property type="entry name" value="26.5 KDA HEAT SHOCK PROTEIN, MITOCHONDRIAL"/>
    <property type="match status" value="1"/>
</dbReference>
<dbReference type="InterPro" id="IPR044587">
    <property type="entry name" value="HSP21-like"/>
</dbReference>
<dbReference type="Gene3D" id="2.60.40.790">
    <property type="match status" value="1"/>
</dbReference>
<comment type="caution">
    <text evidence="5">The sequence shown here is derived from an EMBL/GenBank/DDBJ whole genome shotgun (WGS) entry which is preliminary data.</text>
</comment>
<dbReference type="GO" id="GO:0009408">
    <property type="term" value="P:response to heat"/>
    <property type="evidence" value="ECO:0007669"/>
    <property type="project" value="InterPro"/>
</dbReference>
<dbReference type="EMBL" id="JACHDO010000001">
    <property type="protein sequence ID" value="MBB5493923.1"/>
    <property type="molecule type" value="Genomic_DNA"/>
</dbReference>
<evidence type="ECO:0000259" key="4">
    <source>
        <dbReference type="PROSITE" id="PS01031"/>
    </source>
</evidence>
<dbReference type="InterPro" id="IPR002068">
    <property type="entry name" value="A-crystallin/Hsp20_dom"/>
</dbReference>
<dbReference type="PROSITE" id="PS01031">
    <property type="entry name" value="SHSP"/>
    <property type="match status" value="1"/>
</dbReference>
<dbReference type="InterPro" id="IPR008978">
    <property type="entry name" value="HSP20-like_chaperone"/>
</dbReference>
<evidence type="ECO:0000313" key="5">
    <source>
        <dbReference type="EMBL" id="MBB5493923.1"/>
    </source>
</evidence>
<gene>
    <name evidence="5" type="ORF">HNR07_005060</name>
</gene>
<feature type="domain" description="SHSP" evidence="4">
    <location>
        <begin position="26"/>
        <end position="136"/>
    </location>
</feature>
<keyword evidence="6" id="KW-1185">Reference proteome</keyword>
<accession>A0A840WET7</accession>
<dbReference type="Pfam" id="PF00011">
    <property type="entry name" value="HSP20"/>
    <property type="match status" value="1"/>
</dbReference>
<dbReference type="AlphaFoldDB" id="A0A840WET7"/>
<evidence type="ECO:0000313" key="6">
    <source>
        <dbReference type="Proteomes" id="UP000579647"/>
    </source>
</evidence>
<dbReference type="RefSeq" id="WP_184367017.1">
    <property type="nucleotide sequence ID" value="NZ_BAAAKM010000090.1"/>
</dbReference>
<reference evidence="5 6" key="1">
    <citation type="submission" date="2020-08" db="EMBL/GenBank/DDBJ databases">
        <title>Sequencing the genomes of 1000 actinobacteria strains.</title>
        <authorList>
            <person name="Klenk H.-P."/>
        </authorList>
    </citation>
    <scope>NUCLEOTIDE SEQUENCE [LARGE SCALE GENOMIC DNA]</scope>
    <source>
        <strain evidence="5 6">DSM 44598</strain>
    </source>
</reference>
<dbReference type="CDD" id="cd06464">
    <property type="entry name" value="ACD_sHsps-like"/>
    <property type="match status" value="1"/>
</dbReference>
<evidence type="ECO:0000256" key="3">
    <source>
        <dbReference type="RuleBase" id="RU003616"/>
    </source>
</evidence>
<comment type="similarity">
    <text evidence="2 3">Belongs to the small heat shock protein (HSP20) family.</text>
</comment>
<dbReference type="SUPFAM" id="SSF49764">
    <property type="entry name" value="HSP20-like chaperones"/>
    <property type="match status" value="1"/>
</dbReference>
<sequence length="139" mass="15271">MNAIVRHTGPSRLPDLAELFDAPLFSGRSPAGLRVETAMEDDRYVVRAEAPGMDPDKDLTVTVEHGVLTIHAERSESTTSPQHSEFRYGSFSRMLALPADASEEDVTASYDKGILEVSIGLTQRSQSSRRVPISRKAQE</sequence>
<organism evidence="5 6">
    <name type="scientific">Nocardiopsis metallicus</name>
    <dbReference type="NCBI Taxonomy" id="179819"/>
    <lineage>
        <taxon>Bacteria</taxon>
        <taxon>Bacillati</taxon>
        <taxon>Actinomycetota</taxon>
        <taxon>Actinomycetes</taxon>
        <taxon>Streptosporangiales</taxon>
        <taxon>Nocardiopsidaceae</taxon>
        <taxon>Nocardiopsis</taxon>
    </lineage>
</organism>
<evidence type="ECO:0000256" key="1">
    <source>
        <dbReference type="ARBA" id="ARBA00023016"/>
    </source>
</evidence>
<evidence type="ECO:0000256" key="2">
    <source>
        <dbReference type="PROSITE-ProRule" id="PRU00285"/>
    </source>
</evidence>